<comment type="caution">
    <text evidence="1">The sequence shown here is derived from an EMBL/GenBank/DDBJ whole genome shotgun (WGS) entry which is preliminary data.</text>
</comment>
<proteinExistence type="predicted"/>
<reference evidence="1" key="1">
    <citation type="submission" date="2019-08" db="EMBL/GenBank/DDBJ databases">
        <authorList>
            <person name="Kucharzyk K."/>
            <person name="Murdoch R.W."/>
            <person name="Higgins S."/>
            <person name="Loffler F."/>
        </authorList>
    </citation>
    <scope>NUCLEOTIDE SEQUENCE</scope>
</reference>
<dbReference type="AlphaFoldDB" id="A0A645IKX8"/>
<gene>
    <name evidence="1" type="ORF">SDC9_199325</name>
</gene>
<evidence type="ECO:0000313" key="1">
    <source>
        <dbReference type="EMBL" id="MPN51676.1"/>
    </source>
</evidence>
<dbReference type="EMBL" id="VSSQ01117030">
    <property type="protein sequence ID" value="MPN51676.1"/>
    <property type="molecule type" value="Genomic_DNA"/>
</dbReference>
<name>A0A645IKX8_9ZZZZ</name>
<sequence>MVAAEDVLDLFLPVSGDIRRIFHLTGKLLQDGSKFTELHDDGVPALQKSVFPRQIHRGPSQVPVQMQDIIILSPARLIEQPGHVLHVDFPFLFKCAEKIVKIIAVLSFAA</sequence>
<organism evidence="1">
    <name type="scientific">bioreactor metagenome</name>
    <dbReference type="NCBI Taxonomy" id="1076179"/>
    <lineage>
        <taxon>unclassified sequences</taxon>
        <taxon>metagenomes</taxon>
        <taxon>ecological metagenomes</taxon>
    </lineage>
</organism>
<accession>A0A645IKX8</accession>
<protein>
    <submittedName>
        <fullName evidence="1">Uncharacterized protein</fullName>
    </submittedName>
</protein>